<organism evidence="2 3">
    <name type="scientific">Bradyrhizobium shewense</name>
    <dbReference type="NCBI Taxonomy" id="1761772"/>
    <lineage>
        <taxon>Bacteria</taxon>
        <taxon>Pseudomonadati</taxon>
        <taxon>Pseudomonadota</taxon>
        <taxon>Alphaproteobacteria</taxon>
        <taxon>Hyphomicrobiales</taxon>
        <taxon>Nitrobacteraceae</taxon>
        <taxon>Bradyrhizobium</taxon>
    </lineage>
</organism>
<dbReference type="Proteomes" id="UP000199184">
    <property type="component" value="Unassembled WGS sequence"/>
</dbReference>
<dbReference type="EMBL" id="FMAI01000001">
    <property type="protein sequence ID" value="SCB13578.1"/>
    <property type="molecule type" value="Genomic_DNA"/>
</dbReference>
<name>A0A1C3UDQ6_9BRAD</name>
<feature type="chain" id="PRO_5008683016" description="Cysteine rich repeat-containing protein" evidence="1">
    <location>
        <begin position="25"/>
        <end position="133"/>
    </location>
</feature>
<reference evidence="3" key="1">
    <citation type="submission" date="2016-08" db="EMBL/GenBank/DDBJ databases">
        <authorList>
            <person name="Varghese N."/>
            <person name="Submissions Spin"/>
        </authorList>
    </citation>
    <scope>NUCLEOTIDE SEQUENCE [LARGE SCALE GENOMIC DNA]</scope>
    <source>
        <strain evidence="3">ERR11</strain>
    </source>
</reference>
<evidence type="ECO:0000256" key="1">
    <source>
        <dbReference type="SAM" id="SignalP"/>
    </source>
</evidence>
<evidence type="ECO:0000313" key="3">
    <source>
        <dbReference type="Proteomes" id="UP000199184"/>
    </source>
</evidence>
<keyword evidence="1" id="KW-0732">Signal</keyword>
<sequence length="133" mass="14191">MDFKVSCAFLSAACFIVLSLSANAQTSGRGGVPDLKVEANCKATQEIDKSLTEPQSYEACMSDEQTAQQQLASIWTTTPETIRIQCYTEASAGGIESYVDLLSCIQMNGFGQPSAPAPTLRGASKNRNKKQSG</sequence>
<evidence type="ECO:0000313" key="2">
    <source>
        <dbReference type="EMBL" id="SCB13578.1"/>
    </source>
</evidence>
<accession>A0A1C3UDQ6</accession>
<dbReference type="RefSeq" id="WP_091953530.1">
    <property type="nucleotide sequence ID" value="NZ_FMAI01000001.1"/>
</dbReference>
<feature type="signal peptide" evidence="1">
    <location>
        <begin position="1"/>
        <end position="24"/>
    </location>
</feature>
<evidence type="ECO:0008006" key="4">
    <source>
        <dbReference type="Google" id="ProtNLM"/>
    </source>
</evidence>
<gene>
    <name evidence="2" type="ORF">GA0061098_1001726</name>
</gene>
<dbReference type="AlphaFoldDB" id="A0A1C3UDQ6"/>
<keyword evidence="3" id="KW-1185">Reference proteome</keyword>
<proteinExistence type="predicted"/>
<protein>
    <recommendedName>
        <fullName evidence="4">Cysteine rich repeat-containing protein</fullName>
    </recommendedName>
</protein>